<sequence length="478" mass="52093">YDKVVKGCKVCGTSVSSPPRARISGMRASEFGDVIFVDHQEIQLCTAKYVVLLVRDGATNLLWATAQKTLLPEETISALRLWIEENNCVPKRVVGDTAFFTPDFEKFYKRHNIAQYPCGQDRTATQLRTIAMKAHLEARQSADLKKDLAKKVMPSDGWMKRLVDNVPVLAEGKSYDSKFVFFVLVNQLRAFCEKLDLTKWSFIFFSGETTGKLLRRIDDEDMPPGHSDDPPKPGPPGSGPYGGGPYGPVPSQPPVDPDDTPFPMEYEAEIPPPGPPPDGPSGPSAGAVPRYSDPDVPLSHPGTHAPPPSYPPDDPPLPPPPPADSPRTQSPPKKVIPLDPDEQRPARVPRAPVKKSRAATAKAREPVINLPGQQQPAKVEKMPSLPEDGDDEAPHPDAASSNSQPGLPVTEGEFPIAQSPEPDTPGNKLRRIRTLTLTPPLITKAKVLHLKTCDESFEDLMTLLAGKVKVEDQPNSAD</sequence>
<feature type="non-terminal residue" evidence="2">
    <location>
        <position position="1"/>
    </location>
</feature>
<feature type="region of interest" description="Disordered" evidence="1">
    <location>
        <begin position="217"/>
        <end position="432"/>
    </location>
</feature>
<dbReference type="AlphaFoldDB" id="A0A812L1H4"/>
<feature type="non-terminal residue" evidence="2">
    <location>
        <position position="478"/>
    </location>
</feature>
<evidence type="ECO:0000256" key="1">
    <source>
        <dbReference type="SAM" id="MobiDB-lite"/>
    </source>
</evidence>
<evidence type="ECO:0000313" key="2">
    <source>
        <dbReference type="EMBL" id="CAE7239661.1"/>
    </source>
</evidence>
<reference evidence="2" key="1">
    <citation type="submission" date="2021-02" db="EMBL/GenBank/DDBJ databases">
        <authorList>
            <person name="Dougan E. K."/>
            <person name="Rhodes N."/>
            <person name="Thang M."/>
            <person name="Chan C."/>
        </authorList>
    </citation>
    <scope>NUCLEOTIDE SEQUENCE</scope>
</reference>
<protein>
    <submittedName>
        <fullName evidence="2">Uncharacterized protein</fullName>
    </submittedName>
</protein>
<name>A0A812L1H4_SYMPI</name>
<organism evidence="2 3">
    <name type="scientific">Symbiodinium pilosum</name>
    <name type="common">Dinoflagellate</name>
    <dbReference type="NCBI Taxonomy" id="2952"/>
    <lineage>
        <taxon>Eukaryota</taxon>
        <taxon>Sar</taxon>
        <taxon>Alveolata</taxon>
        <taxon>Dinophyceae</taxon>
        <taxon>Suessiales</taxon>
        <taxon>Symbiodiniaceae</taxon>
        <taxon>Symbiodinium</taxon>
    </lineage>
</organism>
<feature type="compositionally biased region" description="Pro residues" evidence="1">
    <location>
        <begin position="270"/>
        <end position="280"/>
    </location>
</feature>
<dbReference type="Proteomes" id="UP000649617">
    <property type="component" value="Unassembled WGS sequence"/>
</dbReference>
<comment type="caution">
    <text evidence="2">The sequence shown here is derived from an EMBL/GenBank/DDBJ whole genome shotgun (WGS) entry which is preliminary data.</text>
</comment>
<gene>
    <name evidence="2" type="ORF">SPIL2461_LOCUS4049</name>
</gene>
<feature type="compositionally biased region" description="Pro residues" evidence="1">
    <location>
        <begin position="304"/>
        <end position="324"/>
    </location>
</feature>
<dbReference type="EMBL" id="CAJNIZ010005190">
    <property type="protein sequence ID" value="CAE7239661.1"/>
    <property type="molecule type" value="Genomic_DNA"/>
</dbReference>
<dbReference type="OrthoDB" id="447861at2759"/>
<evidence type="ECO:0000313" key="3">
    <source>
        <dbReference type="Proteomes" id="UP000649617"/>
    </source>
</evidence>
<accession>A0A812L1H4</accession>
<keyword evidence="3" id="KW-1185">Reference proteome</keyword>
<proteinExistence type="predicted"/>